<accession>A0A0E9RP26</accession>
<name>A0A0E9RP26_ANGAN</name>
<dbReference type="AlphaFoldDB" id="A0A0E9RP26"/>
<keyword evidence="1" id="KW-1133">Transmembrane helix</keyword>
<dbReference type="EMBL" id="GBXM01077676">
    <property type="protein sequence ID" value="JAH30901.1"/>
    <property type="molecule type" value="Transcribed_RNA"/>
</dbReference>
<feature type="transmembrane region" description="Helical" evidence="1">
    <location>
        <begin position="12"/>
        <end position="34"/>
    </location>
</feature>
<keyword evidence="1" id="KW-0812">Transmembrane</keyword>
<evidence type="ECO:0000313" key="2">
    <source>
        <dbReference type="EMBL" id="JAH30901.1"/>
    </source>
</evidence>
<evidence type="ECO:0000256" key="1">
    <source>
        <dbReference type="SAM" id="Phobius"/>
    </source>
</evidence>
<proteinExistence type="predicted"/>
<keyword evidence="1" id="KW-0472">Membrane</keyword>
<sequence>MIFLGDFVIFEFSPFALCKPFLLPFYFLIQLELIKYKKASK</sequence>
<organism evidence="2">
    <name type="scientific">Anguilla anguilla</name>
    <name type="common">European freshwater eel</name>
    <name type="synonym">Muraena anguilla</name>
    <dbReference type="NCBI Taxonomy" id="7936"/>
    <lineage>
        <taxon>Eukaryota</taxon>
        <taxon>Metazoa</taxon>
        <taxon>Chordata</taxon>
        <taxon>Craniata</taxon>
        <taxon>Vertebrata</taxon>
        <taxon>Euteleostomi</taxon>
        <taxon>Actinopterygii</taxon>
        <taxon>Neopterygii</taxon>
        <taxon>Teleostei</taxon>
        <taxon>Anguilliformes</taxon>
        <taxon>Anguillidae</taxon>
        <taxon>Anguilla</taxon>
    </lineage>
</organism>
<reference evidence="2" key="1">
    <citation type="submission" date="2014-11" db="EMBL/GenBank/DDBJ databases">
        <authorList>
            <person name="Amaro Gonzalez C."/>
        </authorList>
    </citation>
    <scope>NUCLEOTIDE SEQUENCE</scope>
</reference>
<reference evidence="2" key="2">
    <citation type="journal article" date="2015" name="Fish Shellfish Immunol.">
        <title>Early steps in the European eel (Anguilla anguilla)-Vibrio vulnificus interaction in the gills: Role of the RtxA13 toxin.</title>
        <authorList>
            <person name="Callol A."/>
            <person name="Pajuelo D."/>
            <person name="Ebbesson L."/>
            <person name="Teles M."/>
            <person name="MacKenzie S."/>
            <person name="Amaro C."/>
        </authorList>
    </citation>
    <scope>NUCLEOTIDE SEQUENCE</scope>
</reference>
<protein>
    <submittedName>
        <fullName evidence="2">Uncharacterized protein</fullName>
    </submittedName>
</protein>